<comment type="caution">
    <text evidence="2">The sequence shown here is derived from an EMBL/GenBank/DDBJ whole genome shotgun (WGS) entry which is preliminary data.</text>
</comment>
<evidence type="ECO:0000313" key="2">
    <source>
        <dbReference type="EMBL" id="RJO68173.1"/>
    </source>
</evidence>
<dbReference type="InterPro" id="IPR001242">
    <property type="entry name" value="Condensation_dom"/>
</dbReference>
<dbReference type="OrthoDB" id="9789603at2"/>
<dbReference type="SUPFAM" id="SSF52777">
    <property type="entry name" value="CoA-dependent acyltransferases"/>
    <property type="match status" value="2"/>
</dbReference>
<dbReference type="GO" id="GO:0005737">
    <property type="term" value="C:cytoplasm"/>
    <property type="evidence" value="ECO:0007669"/>
    <property type="project" value="TreeGrafter"/>
</dbReference>
<dbReference type="Proteomes" id="UP000266677">
    <property type="component" value="Unassembled WGS sequence"/>
</dbReference>
<dbReference type="PANTHER" id="PTHR45527:SF1">
    <property type="entry name" value="FATTY ACID SYNTHASE"/>
    <property type="match status" value="1"/>
</dbReference>
<accession>A0A3A4JYD2</accession>
<protein>
    <submittedName>
        <fullName evidence="2">Condensation protein</fullName>
    </submittedName>
</protein>
<keyword evidence="3" id="KW-1185">Reference proteome</keyword>
<gene>
    <name evidence="2" type="ORF">D5S18_32535</name>
</gene>
<dbReference type="GO" id="GO:0003824">
    <property type="term" value="F:catalytic activity"/>
    <property type="evidence" value="ECO:0007669"/>
    <property type="project" value="InterPro"/>
</dbReference>
<dbReference type="AlphaFoldDB" id="A0A3A4JYD2"/>
<dbReference type="EMBL" id="QZFU01000055">
    <property type="protein sequence ID" value="RJO68173.1"/>
    <property type="molecule type" value="Genomic_DNA"/>
</dbReference>
<dbReference type="InterPro" id="IPR023213">
    <property type="entry name" value="CAT-like_dom_sf"/>
</dbReference>
<dbReference type="PANTHER" id="PTHR45527">
    <property type="entry name" value="NONRIBOSOMAL PEPTIDE SYNTHETASE"/>
    <property type="match status" value="1"/>
</dbReference>
<dbReference type="GO" id="GO:0008610">
    <property type="term" value="P:lipid biosynthetic process"/>
    <property type="evidence" value="ECO:0007669"/>
    <property type="project" value="UniProtKB-ARBA"/>
</dbReference>
<dbReference type="RefSeq" id="WP_120044980.1">
    <property type="nucleotide sequence ID" value="NZ_QZFU01000055.1"/>
</dbReference>
<proteinExistence type="predicted"/>
<evidence type="ECO:0000259" key="1">
    <source>
        <dbReference type="Pfam" id="PF00668"/>
    </source>
</evidence>
<dbReference type="GO" id="GO:0031177">
    <property type="term" value="F:phosphopantetheine binding"/>
    <property type="evidence" value="ECO:0007669"/>
    <property type="project" value="TreeGrafter"/>
</dbReference>
<sequence>MEFIELADYPVSAGRVVEWQPTARTHWADWPRDSRAVSYNHEHHLRDALEHSRIRDRRAYWLGNAFRIEGPLDTSAWQHALDTLIDRHESLRSHVTIEGGRPARYTQPPGEIRVRPVDAGSTASTMATYRLVERLLDEGTTPTRWPAYVCVTIENRGGFTVLIAADHSLVDGYSTGIIGSELPRLYAAAVTGEDTLAPQSESGGYLDYCHGERAFADAATVETAGVRIWREFFDEADDGSEIAPATGPLAPTAPFSRVAARPVALREGTHTAPRVPQRTLAIEVLDADAADLAGAAAREKRQGLFAVLLAAFAATATEYGAGRDFRTVVPLHTRYEERWAETVGWFVGLTPFHLDTAGARGVAELIAPAGQELRRTRAAAAVPFGRVCELLEVRPRISFMVSYMDVRAIPLARTWVDSDTRWLRSRNVSDNEFYFWFIRTPTGVTLNMRYPGTARATRDIHRHVLRMRELLADYVRFGDATIRPIEGAPLSWR</sequence>
<dbReference type="GO" id="GO:0043041">
    <property type="term" value="P:amino acid activation for nonribosomal peptide biosynthetic process"/>
    <property type="evidence" value="ECO:0007669"/>
    <property type="project" value="TreeGrafter"/>
</dbReference>
<organism evidence="2 3">
    <name type="scientific">Nocardia panacis</name>
    <dbReference type="NCBI Taxonomy" id="2340916"/>
    <lineage>
        <taxon>Bacteria</taxon>
        <taxon>Bacillati</taxon>
        <taxon>Actinomycetota</taxon>
        <taxon>Actinomycetes</taxon>
        <taxon>Mycobacteriales</taxon>
        <taxon>Nocardiaceae</taxon>
        <taxon>Nocardia</taxon>
    </lineage>
</organism>
<feature type="domain" description="Condensation" evidence="1">
    <location>
        <begin position="57"/>
        <end position="403"/>
    </location>
</feature>
<name>A0A3A4JYD2_9NOCA</name>
<dbReference type="Gene3D" id="3.30.559.10">
    <property type="entry name" value="Chloramphenicol acetyltransferase-like domain"/>
    <property type="match status" value="1"/>
</dbReference>
<reference evidence="2 3" key="1">
    <citation type="submission" date="2018-09" db="EMBL/GenBank/DDBJ databases">
        <title>YIM PH21274 draft genome.</title>
        <authorList>
            <person name="Miao C."/>
        </authorList>
    </citation>
    <scope>NUCLEOTIDE SEQUENCE [LARGE SCALE GENOMIC DNA]</scope>
    <source>
        <strain evidence="2 3">YIM PH 21724</strain>
    </source>
</reference>
<dbReference type="Gene3D" id="3.30.559.30">
    <property type="entry name" value="Nonribosomal peptide synthetase, condensation domain"/>
    <property type="match status" value="1"/>
</dbReference>
<dbReference type="GO" id="GO:0044550">
    <property type="term" value="P:secondary metabolite biosynthetic process"/>
    <property type="evidence" value="ECO:0007669"/>
    <property type="project" value="TreeGrafter"/>
</dbReference>
<evidence type="ECO:0000313" key="3">
    <source>
        <dbReference type="Proteomes" id="UP000266677"/>
    </source>
</evidence>
<dbReference type="Pfam" id="PF00668">
    <property type="entry name" value="Condensation"/>
    <property type="match status" value="1"/>
</dbReference>